<reference evidence="1" key="1">
    <citation type="submission" date="2023-07" db="EMBL/GenBank/DDBJ databases">
        <title>Black Yeasts Isolated from many extreme environments.</title>
        <authorList>
            <person name="Coleine C."/>
            <person name="Stajich J.E."/>
            <person name="Selbmann L."/>
        </authorList>
    </citation>
    <scope>NUCLEOTIDE SEQUENCE</scope>
    <source>
        <strain evidence="1">CCFEE 5714</strain>
    </source>
</reference>
<sequence>MPKRRRERDRPKAGQDSLYNPNKRLLLSYESDEIEDEQPTLTEDAKVLKSIVADYQIAEYPDEDDDDVEATVGASNPEDIEDDEALDGVEDDGVEDDGVEDEEGASKNTNSRWTRGGTRKNNATGQWPALGALSYQWELGDDEEGEEYDSTEEEAMAYLRNVRSERQTLPEVLAAPKSYSNEEIYESGIGDTRGYFDDGAYVARPADVPSEPHTTILEPQEAFTTALKQRFLAQRQQMHLPPSADALAALDDKHPISFPRSNKKAYADWHRLLRTTVPRPSQVRAMDQETVSRLLELIQKHFLVREKDLSTTISTWIWALFSRLEDVGTMNNDQVWFLREFGKKAILVQLSFLEPEVAEALEEASLAESGHDEAEVTKKQTKKSKEASLEEPGADGSPDVDPTLRQNTLATLDTIIVLVGDVFGQRDLLEFRQPWSSNVRS</sequence>
<organism evidence="1 2">
    <name type="scientific">Vermiconidia calcicola</name>
    <dbReference type="NCBI Taxonomy" id="1690605"/>
    <lineage>
        <taxon>Eukaryota</taxon>
        <taxon>Fungi</taxon>
        <taxon>Dikarya</taxon>
        <taxon>Ascomycota</taxon>
        <taxon>Pezizomycotina</taxon>
        <taxon>Dothideomycetes</taxon>
        <taxon>Dothideomycetidae</taxon>
        <taxon>Mycosphaerellales</taxon>
        <taxon>Extremaceae</taxon>
        <taxon>Vermiconidia</taxon>
    </lineage>
</organism>
<name>A0ACC3MJD3_9PEZI</name>
<proteinExistence type="predicted"/>
<protein>
    <submittedName>
        <fullName evidence="1">Uncharacterized protein</fullName>
    </submittedName>
</protein>
<dbReference type="Proteomes" id="UP001281147">
    <property type="component" value="Unassembled WGS sequence"/>
</dbReference>
<comment type="caution">
    <text evidence="1">The sequence shown here is derived from an EMBL/GenBank/DDBJ whole genome shotgun (WGS) entry which is preliminary data.</text>
</comment>
<gene>
    <name evidence="1" type="ORF">LTR37_017643</name>
</gene>
<accession>A0ACC3MJD3</accession>
<dbReference type="EMBL" id="JAUTXU010000231">
    <property type="protein sequence ID" value="KAK3697147.1"/>
    <property type="molecule type" value="Genomic_DNA"/>
</dbReference>
<evidence type="ECO:0000313" key="1">
    <source>
        <dbReference type="EMBL" id="KAK3697147.1"/>
    </source>
</evidence>
<evidence type="ECO:0000313" key="2">
    <source>
        <dbReference type="Proteomes" id="UP001281147"/>
    </source>
</evidence>
<keyword evidence="2" id="KW-1185">Reference proteome</keyword>